<organism evidence="9 10">
    <name type="scientific">Volvox reticuliferus</name>
    <dbReference type="NCBI Taxonomy" id="1737510"/>
    <lineage>
        <taxon>Eukaryota</taxon>
        <taxon>Viridiplantae</taxon>
        <taxon>Chlorophyta</taxon>
        <taxon>core chlorophytes</taxon>
        <taxon>Chlorophyceae</taxon>
        <taxon>CS clade</taxon>
        <taxon>Chlamydomonadales</taxon>
        <taxon>Volvocaceae</taxon>
        <taxon>Volvox</taxon>
    </lineage>
</organism>
<dbReference type="CDD" id="cd01288">
    <property type="entry name" value="FabZ"/>
    <property type="match status" value="1"/>
</dbReference>
<dbReference type="InterPro" id="IPR029069">
    <property type="entry name" value="HotDog_dom_sf"/>
</dbReference>
<evidence type="ECO:0000256" key="7">
    <source>
        <dbReference type="ARBA" id="ARBA00023239"/>
    </source>
</evidence>
<gene>
    <name evidence="9" type="ORF">Vretifemale_14944</name>
</gene>
<dbReference type="EMBL" id="BNCP01000037">
    <property type="protein sequence ID" value="GIL86694.1"/>
    <property type="molecule type" value="Genomic_DNA"/>
</dbReference>
<reference evidence="9" key="1">
    <citation type="journal article" date="2021" name="Proc. Natl. Acad. Sci. U.S.A.">
        <title>Three genomes in the algal genus Volvox reveal the fate of a haploid sex-determining region after a transition to homothallism.</title>
        <authorList>
            <person name="Yamamoto K."/>
            <person name="Hamaji T."/>
            <person name="Kawai-Toyooka H."/>
            <person name="Matsuzaki R."/>
            <person name="Takahashi F."/>
            <person name="Nishimura Y."/>
            <person name="Kawachi M."/>
            <person name="Noguchi H."/>
            <person name="Minakuchi Y."/>
            <person name="Umen J.G."/>
            <person name="Toyoda A."/>
            <person name="Nozaki H."/>
        </authorList>
    </citation>
    <scope>NUCLEOTIDE SEQUENCE</scope>
    <source>
        <strain evidence="9">NIES-3786</strain>
    </source>
</reference>
<name>A0A8J4CND5_9CHLO</name>
<dbReference type="Gene3D" id="3.10.129.10">
    <property type="entry name" value="Hotdog Thioesterase"/>
    <property type="match status" value="1"/>
</dbReference>
<dbReference type="AlphaFoldDB" id="A0A8J4CND5"/>
<evidence type="ECO:0000256" key="6">
    <source>
        <dbReference type="ARBA" id="ARBA00023098"/>
    </source>
</evidence>
<dbReference type="InterPro" id="IPR010084">
    <property type="entry name" value="FabZ"/>
</dbReference>
<protein>
    <recommendedName>
        <fullName evidence="2">3-hydroxyacyl-[acyl-carrier-protein] dehydratase</fullName>
        <ecNumber evidence="2">4.2.1.59</ecNumber>
    </recommendedName>
</protein>
<dbReference type="GO" id="GO:0016020">
    <property type="term" value="C:membrane"/>
    <property type="evidence" value="ECO:0007669"/>
    <property type="project" value="GOC"/>
</dbReference>
<evidence type="ECO:0000256" key="8">
    <source>
        <dbReference type="ARBA" id="ARBA00025049"/>
    </source>
</evidence>
<dbReference type="GO" id="GO:0009245">
    <property type="term" value="P:lipid A biosynthetic process"/>
    <property type="evidence" value="ECO:0007669"/>
    <property type="project" value="UniProtKB-KW"/>
</dbReference>
<evidence type="ECO:0000256" key="5">
    <source>
        <dbReference type="ARBA" id="ARBA00022556"/>
    </source>
</evidence>
<dbReference type="SUPFAM" id="SSF54637">
    <property type="entry name" value="Thioesterase/thiol ester dehydrase-isomerase"/>
    <property type="match status" value="1"/>
</dbReference>
<evidence type="ECO:0000256" key="4">
    <source>
        <dbReference type="ARBA" id="ARBA00022516"/>
    </source>
</evidence>
<dbReference type="GO" id="GO:0005737">
    <property type="term" value="C:cytoplasm"/>
    <property type="evidence" value="ECO:0007669"/>
    <property type="project" value="UniProtKB-SubCell"/>
</dbReference>
<dbReference type="GO" id="GO:0019171">
    <property type="term" value="F:(3R)-hydroxyacyl-[acyl-carrier-protein] dehydratase activity"/>
    <property type="evidence" value="ECO:0007669"/>
    <property type="project" value="UniProtKB-EC"/>
</dbReference>
<dbReference type="NCBIfam" id="TIGR01750">
    <property type="entry name" value="fabZ"/>
    <property type="match status" value="1"/>
</dbReference>
<proteinExistence type="inferred from homology"/>
<evidence type="ECO:0000313" key="9">
    <source>
        <dbReference type="EMBL" id="GIL86694.1"/>
    </source>
</evidence>
<dbReference type="InterPro" id="IPR013114">
    <property type="entry name" value="FabA_FabZ"/>
</dbReference>
<keyword evidence="5" id="KW-0441">Lipid A biosynthesis</keyword>
<keyword evidence="3" id="KW-0963">Cytoplasm</keyword>
<dbReference type="NCBIfam" id="NF000582">
    <property type="entry name" value="PRK00006.1"/>
    <property type="match status" value="1"/>
</dbReference>
<dbReference type="OrthoDB" id="4155at2759"/>
<dbReference type="Proteomes" id="UP000747110">
    <property type="component" value="Unassembled WGS sequence"/>
</dbReference>
<keyword evidence="7" id="KW-0456">Lyase</keyword>
<comment type="function">
    <text evidence="8">Involved in unsaturated fatty acids biosynthesis. Catalyzes the dehydration of short chain beta-hydroxyacyl-ACPs and long chain saturated and unsaturated beta-hydroxyacyl-ACPs.</text>
</comment>
<evidence type="ECO:0000256" key="2">
    <source>
        <dbReference type="ARBA" id="ARBA00013167"/>
    </source>
</evidence>
<dbReference type="PANTHER" id="PTHR30272:SF1">
    <property type="entry name" value="3-HYDROXYACYL-[ACYL-CARRIER-PROTEIN] DEHYDRATASE"/>
    <property type="match status" value="1"/>
</dbReference>
<keyword evidence="10" id="KW-1185">Reference proteome</keyword>
<dbReference type="FunFam" id="3.10.129.10:FF:000001">
    <property type="entry name" value="3-hydroxyacyl-[acyl-carrier-protein] dehydratase FabZ"/>
    <property type="match status" value="1"/>
</dbReference>
<dbReference type="HAMAP" id="MF_00406">
    <property type="entry name" value="FabZ"/>
    <property type="match status" value="1"/>
</dbReference>
<dbReference type="Pfam" id="PF07977">
    <property type="entry name" value="FabA"/>
    <property type="match status" value="1"/>
</dbReference>
<dbReference type="GO" id="GO:0006633">
    <property type="term" value="P:fatty acid biosynthetic process"/>
    <property type="evidence" value="ECO:0007669"/>
    <property type="project" value="InterPro"/>
</dbReference>
<comment type="caution">
    <text evidence="9">The sequence shown here is derived from an EMBL/GenBank/DDBJ whole genome shotgun (WGS) entry which is preliminary data.</text>
</comment>
<evidence type="ECO:0000256" key="1">
    <source>
        <dbReference type="ARBA" id="ARBA00004496"/>
    </source>
</evidence>
<keyword evidence="4" id="KW-0444">Lipid biosynthesis</keyword>
<evidence type="ECO:0000313" key="10">
    <source>
        <dbReference type="Proteomes" id="UP000747110"/>
    </source>
</evidence>
<dbReference type="PANTHER" id="PTHR30272">
    <property type="entry name" value="3-HYDROXYACYL-[ACYL-CARRIER-PROTEIN] DEHYDRATASE"/>
    <property type="match status" value="1"/>
</dbReference>
<evidence type="ECO:0000256" key="3">
    <source>
        <dbReference type="ARBA" id="ARBA00022490"/>
    </source>
</evidence>
<dbReference type="EC" id="4.2.1.59" evidence="2"/>
<accession>A0A8J4CND5</accession>
<comment type="subcellular location">
    <subcellularLocation>
        <location evidence="1">Cytoplasm</location>
    </subcellularLocation>
</comment>
<keyword evidence="6" id="KW-0443">Lipid metabolism</keyword>
<sequence>MALSARTFKSGQACNRKTAVIKRITVRPVRSTTVDNAEAAPAAEAPKPLSVEKTGPNFKPLRDVMQIMQILPHRYPFLLVDRVVEWEKEKYAVGYKCITINDNFFPGHFPERAIMPGVLQVEAMAQLAGIVMLDPEDTAGKGLFFFAGIENCRFRKPVVPGDVLMMRAEVTKYNKRFGMVKVAATGHVGEDLVVEAELTLAMGKPR</sequence>